<evidence type="ECO:0008006" key="4">
    <source>
        <dbReference type="Google" id="ProtNLM"/>
    </source>
</evidence>
<reference evidence="3" key="1">
    <citation type="journal article" date="2019" name="Int. J. Syst. Evol. Microbiol.">
        <title>The Global Catalogue of Microorganisms (GCM) 10K type strain sequencing project: providing services to taxonomists for standard genome sequencing and annotation.</title>
        <authorList>
            <consortium name="The Broad Institute Genomics Platform"/>
            <consortium name="The Broad Institute Genome Sequencing Center for Infectious Disease"/>
            <person name="Wu L."/>
            <person name="Ma J."/>
        </authorList>
    </citation>
    <scope>NUCLEOTIDE SEQUENCE [LARGE SCALE GENOMIC DNA]</scope>
    <source>
        <strain evidence="3">CGMCC 1.15474</strain>
    </source>
</reference>
<sequence>MRKIFLTIFTFIILSSFLVACGSQHETSGTAKEPTKDKSATAEEEIIKEEITEEETTEMEIDESNFDFHTMGGDYGPMIDNEGNVYESTGTLYDVDAIGGKEYYLEDGGSAYLTEEQIHSFVIQTTYDTLTGETSSVMANFSPISEIIGDDYGLNHLKYKFTLDEEKVIRHIEHVDVLDSGETVKDIIVQHQSHEADYVGPVLVNHFKVDEETEVTIVESTLGKVLVENPGGSGCGGCKITPMYKDEQQIPSDYQTLVDNYNIANNIVFIDFENGKYYYEFKGGEIGQIDIVSGEPLYDGANDKTVRVGPYSSTVINKVEHRKNGSFYIITNSSINLIDNELNLLAETEIPDDAFVGIEDDSIYLGTISEYQRKNTISRVGMYYGGEYGEDW</sequence>
<dbReference type="PROSITE" id="PS51257">
    <property type="entry name" value="PROKAR_LIPOPROTEIN"/>
    <property type="match status" value="1"/>
</dbReference>
<dbReference type="RefSeq" id="WP_379052342.1">
    <property type="nucleotide sequence ID" value="NZ_JBHUIK010000003.1"/>
</dbReference>
<evidence type="ECO:0000313" key="2">
    <source>
        <dbReference type="EMBL" id="MFD2214987.1"/>
    </source>
</evidence>
<feature type="signal peptide" evidence="1">
    <location>
        <begin position="1"/>
        <end position="20"/>
    </location>
</feature>
<organism evidence="2 3">
    <name type="scientific">Metabacillus endolithicus</name>
    <dbReference type="NCBI Taxonomy" id="1535204"/>
    <lineage>
        <taxon>Bacteria</taxon>
        <taxon>Bacillati</taxon>
        <taxon>Bacillota</taxon>
        <taxon>Bacilli</taxon>
        <taxon>Bacillales</taxon>
        <taxon>Bacillaceae</taxon>
        <taxon>Metabacillus</taxon>
    </lineage>
</organism>
<evidence type="ECO:0000313" key="3">
    <source>
        <dbReference type="Proteomes" id="UP001597318"/>
    </source>
</evidence>
<proteinExistence type="predicted"/>
<gene>
    <name evidence="2" type="ORF">ACFSKK_14955</name>
</gene>
<keyword evidence="3" id="KW-1185">Reference proteome</keyword>
<comment type="caution">
    <text evidence="2">The sequence shown here is derived from an EMBL/GenBank/DDBJ whole genome shotgun (WGS) entry which is preliminary data.</text>
</comment>
<dbReference type="Proteomes" id="UP001597318">
    <property type="component" value="Unassembled WGS sequence"/>
</dbReference>
<keyword evidence="1" id="KW-0732">Signal</keyword>
<evidence type="ECO:0000256" key="1">
    <source>
        <dbReference type="SAM" id="SignalP"/>
    </source>
</evidence>
<name>A0ABW5BXV1_9BACI</name>
<dbReference type="EMBL" id="JBHUIK010000003">
    <property type="protein sequence ID" value="MFD2214987.1"/>
    <property type="molecule type" value="Genomic_DNA"/>
</dbReference>
<feature type="chain" id="PRO_5045812022" description="Lipoprotein" evidence="1">
    <location>
        <begin position="21"/>
        <end position="392"/>
    </location>
</feature>
<protein>
    <recommendedName>
        <fullName evidence="4">Lipoprotein</fullName>
    </recommendedName>
</protein>
<accession>A0ABW5BXV1</accession>